<feature type="binding site" evidence="16">
    <location>
        <position position="160"/>
    </location>
    <ligand>
        <name>substrate</name>
    </ligand>
</feature>
<evidence type="ECO:0000256" key="15">
    <source>
        <dbReference type="PIRSR" id="PIRSR606309-1"/>
    </source>
</evidence>
<keyword evidence="11 17" id="KW-0460">Magnesium</keyword>
<name>A0A1I1MHS9_9GAMM</name>
<protein>
    <recommendedName>
        <fullName evidence="3 18">DNA polymerase III subunit epsilon</fullName>
        <ecNumber evidence="2 18">2.7.7.7</ecNumber>
    </recommendedName>
</protein>
<comment type="cofactor">
    <cofactor evidence="17">
        <name>Mg(2+)</name>
        <dbReference type="ChEBI" id="CHEBI:18420"/>
    </cofactor>
    <cofactor evidence="17">
        <name>Mn(2+)</name>
        <dbReference type="ChEBI" id="CHEBI:29035"/>
    </cofactor>
    <text evidence="17">Binds 2 divalent metal cations. Magnesium or manganese.</text>
</comment>
<dbReference type="InterPro" id="IPR036397">
    <property type="entry name" value="RNaseH_sf"/>
</dbReference>
<dbReference type="GO" id="GO:0046872">
    <property type="term" value="F:metal ion binding"/>
    <property type="evidence" value="ECO:0007669"/>
    <property type="project" value="UniProtKB-KW"/>
</dbReference>
<evidence type="ECO:0000256" key="16">
    <source>
        <dbReference type="PIRSR" id="PIRSR606309-2"/>
    </source>
</evidence>
<organism evidence="20 21">
    <name type="scientific">Pseudoalteromonas denitrificans DSM 6059</name>
    <dbReference type="NCBI Taxonomy" id="1123010"/>
    <lineage>
        <taxon>Bacteria</taxon>
        <taxon>Pseudomonadati</taxon>
        <taxon>Pseudomonadota</taxon>
        <taxon>Gammaproteobacteria</taxon>
        <taxon>Alteromonadales</taxon>
        <taxon>Pseudoalteromonadaceae</taxon>
        <taxon>Pseudoalteromonas</taxon>
    </lineage>
</organism>
<evidence type="ECO:0000256" key="5">
    <source>
        <dbReference type="ARBA" id="ARBA00022695"/>
    </source>
</evidence>
<dbReference type="InterPro" id="IPR013520">
    <property type="entry name" value="Ribonucl_H"/>
</dbReference>
<keyword evidence="8 17" id="KW-0479">Metal-binding</keyword>
<evidence type="ECO:0000256" key="1">
    <source>
        <dbReference type="ARBA" id="ARBA00001936"/>
    </source>
</evidence>
<evidence type="ECO:0000256" key="9">
    <source>
        <dbReference type="ARBA" id="ARBA00022801"/>
    </source>
</evidence>
<accession>A0A1I1MHS9</accession>
<keyword evidence="10 18" id="KW-0269">Exonuclease</keyword>
<comment type="catalytic activity">
    <reaction evidence="14 18">
        <text>DNA(n) + a 2'-deoxyribonucleoside 5'-triphosphate = DNA(n+1) + diphosphate</text>
        <dbReference type="Rhea" id="RHEA:22508"/>
        <dbReference type="Rhea" id="RHEA-COMP:17339"/>
        <dbReference type="Rhea" id="RHEA-COMP:17340"/>
        <dbReference type="ChEBI" id="CHEBI:33019"/>
        <dbReference type="ChEBI" id="CHEBI:61560"/>
        <dbReference type="ChEBI" id="CHEBI:173112"/>
        <dbReference type="EC" id="2.7.7.7"/>
    </reaction>
</comment>
<evidence type="ECO:0000256" key="13">
    <source>
        <dbReference type="ARBA" id="ARBA00023211"/>
    </source>
</evidence>
<evidence type="ECO:0000256" key="6">
    <source>
        <dbReference type="ARBA" id="ARBA00022705"/>
    </source>
</evidence>
<dbReference type="GO" id="GO:0008408">
    <property type="term" value="F:3'-5' exonuclease activity"/>
    <property type="evidence" value="ECO:0007669"/>
    <property type="project" value="TreeGrafter"/>
</dbReference>
<evidence type="ECO:0000259" key="19">
    <source>
        <dbReference type="SMART" id="SM00479"/>
    </source>
</evidence>
<feature type="binding site" evidence="17">
    <location>
        <position position="160"/>
    </location>
    <ligand>
        <name>a divalent metal cation</name>
        <dbReference type="ChEBI" id="CHEBI:60240"/>
        <label>1</label>
        <note>catalytic</note>
    </ligand>
</feature>
<dbReference type="STRING" id="1123010.SAMN02745724_02686"/>
<dbReference type="EMBL" id="FOLO01000020">
    <property type="protein sequence ID" value="SFC84686.1"/>
    <property type="molecule type" value="Genomic_DNA"/>
</dbReference>
<evidence type="ECO:0000256" key="12">
    <source>
        <dbReference type="ARBA" id="ARBA00022932"/>
    </source>
</evidence>
<dbReference type="NCBIfam" id="NF004316">
    <property type="entry name" value="PRK05711.1"/>
    <property type="match status" value="1"/>
</dbReference>
<evidence type="ECO:0000256" key="18">
    <source>
        <dbReference type="RuleBase" id="RU364087"/>
    </source>
</evidence>
<dbReference type="SMART" id="SM00479">
    <property type="entry name" value="EXOIII"/>
    <property type="match status" value="1"/>
</dbReference>
<feature type="binding site" evidence="17">
    <location>
        <position position="9"/>
    </location>
    <ligand>
        <name>a divalent metal cation</name>
        <dbReference type="ChEBI" id="CHEBI:60240"/>
        <label>1</label>
        <note>catalytic</note>
    </ligand>
</feature>
<dbReference type="InterPro" id="IPR012337">
    <property type="entry name" value="RNaseH-like_sf"/>
</dbReference>
<evidence type="ECO:0000256" key="4">
    <source>
        <dbReference type="ARBA" id="ARBA00022679"/>
    </source>
</evidence>
<keyword evidence="6 18" id="KW-0235">DNA replication</keyword>
<keyword evidence="21" id="KW-1185">Reference proteome</keyword>
<reference evidence="20 21" key="1">
    <citation type="submission" date="2016-10" db="EMBL/GenBank/DDBJ databases">
        <authorList>
            <person name="de Groot N.N."/>
        </authorList>
    </citation>
    <scope>NUCLEOTIDE SEQUENCE [LARGE SCALE GENOMIC DNA]</scope>
    <source>
        <strain evidence="20 21">DSM 6059</strain>
    </source>
</reference>
<evidence type="ECO:0000256" key="14">
    <source>
        <dbReference type="ARBA" id="ARBA00049244"/>
    </source>
</evidence>
<feature type="domain" description="Exonuclease" evidence="19">
    <location>
        <begin position="4"/>
        <end position="177"/>
    </location>
</feature>
<evidence type="ECO:0000256" key="3">
    <source>
        <dbReference type="ARBA" id="ARBA00020352"/>
    </source>
</evidence>
<evidence type="ECO:0000256" key="10">
    <source>
        <dbReference type="ARBA" id="ARBA00022839"/>
    </source>
</evidence>
<evidence type="ECO:0000256" key="17">
    <source>
        <dbReference type="PIRSR" id="PIRSR606309-3"/>
    </source>
</evidence>
<dbReference type="Gene3D" id="3.30.420.10">
    <property type="entry name" value="Ribonuclease H-like superfamily/Ribonuclease H"/>
    <property type="match status" value="1"/>
</dbReference>
<dbReference type="Pfam" id="PF00929">
    <property type="entry name" value="RNase_T"/>
    <property type="match status" value="1"/>
</dbReference>
<dbReference type="PANTHER" id="PTHR30231:SF41">
    <property type="entry name" value="DNA POLYMERASE III SUBUNIT EPSILON"/>
    <property type="match status" value="1"/>
</dbReference>
<dbReference type="GO" id="GO:0045004">
    <property type="term" value="P:DNA replication proofreading"/>
    <property type="evidence" value="ECO:0007669"/>
    <property type="project" value="TreeGrafter"/>
</dbReference>
<keyword evidence="4 18" id="KW-0808">Transferase</keyword>
<keyword evidence="5 18" id="KW-0548">Nucleotidyltransferase</keyword>
<keyword evidence="12 18" id="KW-0239">DNA-directed DNA polymerase</keyword>
<feature type="binding site" evidence="16">
    <location>
        <position position="54"/>
    </location>
    <ligand>
        <name>substrate</name>
    </ligand>
</feature>
<evidence type="ECO:0000256" key="7">
    <source>
        <dbReference type="ARBA" id="ARBA00022722"/>
    </source>
</evidence>
<dbReference type="InterPro" id="IPR006054">
    <property type="entry name" value="DnaQ"/>
</dbReference>
<sequence length="235" mass="26761">MDHRQIVLDTETTGIDPKQGHRIIEIGCVELINRRLTGNNFHVYVNPDRPIEDEAINVHGITNEFLRDKPRYHQVAQEFFDYIKGSELVIHNAAFDVGFMDHEFAKLTTRYPKTAEYCQILDTLKMARDLHPGQKNNLDALCRRYDINNAKRTMHGALLDAEILADVYLTMTGGQVNINYGTDGANKNAREGEIIRLPADRAPLTVLMATPDEMNEHESRLDLVESKGGSCLWRQ</sequence>
<dbReference type="Proteomes" id="UP000198862">
    <property type="component" value="Unassembled WGS sequence"/>
</dbReference>
<comment type="function">
    <text evidence="18">DNA polymerase III is a complex, multichain enzyme responsible for most of the replicative synthesis in bacteria. The epsilon subunit contain the editing function and is a proofreading 3'-5' exonuclease.</text>
</comment>
<keyword evidence="9 18" id="KW-0378">Hydrolase</keyword>
<dbReference type="PANTHER" id="PTHR30231">
    <property type="entry name" value="DNA POLYMERASE III SUBUNIT EPSILON"/>
    <property type="match status" value="1"/>
</dbReference>
<keyword evidence="7 18" id="KW-0540">Nuclease</keyword>
<evidence type="ECO:0000313" key="21">
    <source>
        <dbReference type="Proteomes" id="UP000198862"/>
    </source>
</evidence>
<dbReference type="GO" id="GO:0005829">
    <property type="term" value="C:cytosol"/>
    <property type="evidence" value="ECO:0007669"/>
    <property type="project" value="TreeGrafter"/>
</dbReference>
<dbReference type="FunFam" id="3.30.420.10:FF:000012">
    <property type="entry name" value="DNA polymerase III subunit epsilon"/>
    <property type="match status" value="1"/>
</dbReference>
<dbReference type="RefSeq" id="WP_091984707.1">
    <property type="nucleotide sequence ID" value="NZ_FOLO01000020.1"/>
</dbReference>
<dbReference type="NCBIfam" id="TIGR00573">
    <property type="entry name" value="dnaq"/>
    <property type="match status" value="1"/>
</dbReference>
<feature type="active site" description="Proton acceptor" evidence="15">
    <location>
        <position position="155"/>
    </location>
</feature>
<dbReference type="AlphaFoldDB" id="A0A1I1MHS9"/>
<dbReference type="GO" id="GO:0003887">
    <property type="term" value="F:DNA-directed DNA polymerase activity"/>
    <property type="evidence" value="ECO:0007669"/>
    <property type="project" value="UniProtKB-KW"/>
</dbReference>
<proteinExistence type="predicted"/>
<dbReference type="SUPFAM" id="SSF53098">
    <property type="entry name" value="Ribonuclease H-like"/>
    <property type="match status" value="1"/>
</dbReference>
<dbReference type="GO" id="GO:0003677">
    <property type="term" value="F:DNA binding"/>
    <property type="evidence" value="ECO:0007669"/>
    <property type="project" value="InterPro"/>
</dbReference>
<keyword evidence="13 17" id="KW-0464">Manganese</keyword>
<dbReference type="CDD" id="cd06131">
    <property type="entry name" value="DNA_pol_III_epsilon_Ecoli_like"/>
    <property type="match status" value="1"/>
</dbReference>
<evidence type="ECO:0000256" key="8">
    <source>
        <dbReference type="ARBA" id="ARBA00022723"/>
    </source>
</evidence>
<feature type="binding site" evidence="16">
    <location>
        <position position="11"/>
    </location>
    <ligand>
        <name>substrate</name>
    </ligand>
</feature>
<evidence type="ECO:0000256" key="2">
    <source>
        <dbReference type="ARBA" id="ARBA00012417"/>
    </source>
</evidence>
<dbReference type="InterPro" id="IPR006309">
    <property type="entry name" value="DnaQ_proteo"/>
</dbReference>
<evidence type="ECO:0000313" key="20">
    <source>
        <dbReference type="EMBL" id="SFC84686.1"/>
    </source>
</evidence>
<dbReference type="EC" id="2.7.7.7" evidence="2 18"/>
<dbReference type="OrthoDB" id="9804290at2"/>
<comment type="cofactor">
    <cofactor evidence="1 18">
        <name>Mn(2+)</name>
        <dbReference type="ChEBI" id="CHEBI:29035"/>
    </cofactor>
</comment>
<comment type="subunit">
    <text evidence="18">DNA polymerase III contains a core (composed of alpha, epsilon and theta chains) that associates with a tau subunit. This core dimerizes to form the POLIII' complex. PolIII' associates with the gamma complex (composed of gamma, delta, delta', psi and chi chains) and with the beta chain to form the complete DNA polymerase III complex.</text>
</comment>
<evidence type="ECO:0000256" key="11">
    <source>
        <dbReference type="ARBA" id="ARBA00022842"/>
    </source>
</evidence>
<dbReference type="NCBIfam" id="TIGR01406">
    <property type="entry name" value="dnaQ_proteo"/>
    <property type="match status" value="1"/>
</dbReference>
<feature type="binding site" evidence="16">
    <location>
        <position position="9"/>
    </location>
    <ligand>
        <name>substrate</name>
    </ligand>
</feature>
<feature type="binding site" evidence="17">
    <location>
        <position position="11"/>
    </location>
    <ligand>
        <name>a divalent metal cation</name>
        <dbReference type="ChEBI" id="CHEBI:60240"/>
        <label>1</label>
        <note>catalytic</note>
    </ligand>
</feature>
<feature type="binding site" evidence="16">
    <location>
        <position position="59"/>
    </location>
    <ligand>
        <name>substrate</name>
    </ligand>
</feature>
<gene>
    <name evidence="18" type="primary">dnaQ</name>
    <name evidence="20" type="ORF">SAMN02745724_02686</name>
</gene>